<dbReference type="AlphaFoldDB" id="A0AAW2SUM0"/>
<organism evidence="1">
    <name type="scientific">Sesamum calycinum</name>
    <dbReference type="NCBI Taxonomy" id="2727403"/>
    <lineage>
        <taxon>Eukaryota</taxon>
        <taxon>Viridiplantae</taxon>
        <taxon>Streptophyta</taxon>
        <taxon>Embryophyta</taxon>
        <taxon>Tracheophyta</taxon>
        <taxon>Spermatophyta</taxon>
        <taxon>Magnoliopsida</taxon>
        <taxon>eudicotyledons</taxon>
        <taxon>Gunneridae</taxon>
        <taxon>Pentapetalae</taxon>
        <taxon>asterids</taxon>
        <taxon>lamiids</taxon>
        <taxon>Lamiales</taxon>
        <taxon>Pedaliaceae</taxon>
        <taxon>Sesamum</taxon>
    </lineage>
</organism>
<gene>
    <name evidence="1" type="ORF">Scaly_0079000</name>
</gene>
<dbReference type="PANTHER" id="PTHR10775">
    <property type="entry name" value="OS08G0208400 PROTEIN"/>
    <property type="match status" value="1"/>
</dbReference>
<dbReference type="EMBL" id="JACGWM010000001">
    <property type="protein sequence ID" value="KAL0396306.1"/>
    <property type="molecule type" value="Genomic_DNA"/>
</dbReference>
<dbReference type="InterPro" id="IPR004242">
    <property type="entry name" value="Transposase_21"/>
</dbReference>
<proteinExistence type="predicted"/>
<name>A0AAW2SUM0_9LAMI</name>
<reference evidence="1" key="2">
    <citation type="journal article" date="2024" name="Plant">
        <title>Genomic evolution and insights into agronomic trait innovations of Sesamum species.</title>
        <authorList>
            <person name="Miao H."/>
            <person name="Wang L."/>
            <person name="Qu L."/>
            <person name="Liu H."/>
            <person name="Sun Y."/>
            <person name="Le M."/>
            <person name="Wang Q."/>
            <person name="Wei S."/>
            <person name="Zheng Y."/>
            <person name="Lin W."/>
            <person name="Duan Y."/>
            <person name="Cao H."/>
            <person name="Xiong S."/>
            <person name="Wang X."/>
            <person name="Wei L."/>
            <person name="Li C."/>
            <person name="Ma Q."/>
            <person name="Ju M."/>
            <person name="Zhao R."/>
            <person name="Li G."/>
            <person name="Mu C."/>
            <person name="Tian Q."/>
            <person name="Mei H."/>
            <person name="Zhang T."/>
            <person name="Gao T."/>
            <person name="Zhang H."/>
        </authorList>
    </citation>
    <scope>NUCLEOTIDE SEQUENCE</scope>
    <source>
        <strain evidence="1">KEN8</strain>
    </source>
</reference>
<dbReference type="PANTHER" id="PTHR10775:SF193">
    <property type="entry name" value="DUF4216 DOMAIN-CONTAINING PROTEIN"/>
    <property type="match status" value="1"/>
</dbReference>
<accession>A0AAW2SUM0</accession>
<sequence length="232" mass="27067">MLYWKDDDLEYCKFCGDGRYKPARGRDPLQKKSPYAILRCMSFEYMFLMMVIPGLSYPKCLIDVYLEPLIEELLQLWHVGVRTYDHATDRAFMIRAALMWTMNDLPVYEMASGWSTVGIMGCPVCMDDTRAFHLQHGITSGQRKASFGISHTGQHFLSDTILMSCTLRKMCLTIYFNTVMDIKEKTADNMNARRDLKIICNRPELELDEHRLNVMPKAVYTLGKEQERRLYE</sequence>
<reference evidence="1" key="1">
    <citation type="submission" date="2020-06" db="EMBL/GenBank/DDBJ databases">
        <authorList>
            <person name="Li T."/>
            <person name="Hu X."/>
            <person name="Zhang T."/>
            <person name="Song X."/>
            <person name="Zhang H."/>
            <person name="Dai N."/>
            <person name="Sheng W."/>
            <person name="Hou X."/>
            <person name="Wei L."/>
        </authorList>
    </citation>
    <scope>NUCLEOTIDE SEQUENCE</scope>
    <source>
        <strain evidence="1">KEN8</strain>
        <tissue evidence="1">Leaf</tissue>
    </source>
</reference>
<comment type="caution">
    <text evidence="1">The sequence shown here is derived from an EMBL/GenBank/DDBJ whole genome shotgun (WGS) entry which is preliminary data.</text>
</comment>
<dbReference type="Pfam" id="PF02992">
    <property type="entry name" value="Transposase_21"/>
    <property type="match status" value="1"/>
</dbReference>
<evidence type="ECO:0000313" key="1">
    <source>
        <dbReference type="EMBL" id="KAL0396306.1"/>
    </source>
</evidence>
<protein>
    <submittedName>
        <fullName evidence="1">Uncharacterized protein</fullName>
    </submittedName>
</protein>